<dbReference type="InterPro" id="IPR006094">
    <property type="entry name" value="Oxid_FAD_bind_N"/>
</dbReference>
<dbReference type="PROSITE" id="PS00862">
    <property type="entry name" value="OX2_COVAL_FAD"/>
    <property type="match status" value="1"/>
</dbReference>
<dbReference type="SUPFAM" id="SSF56176">
    <property type="entry name" value="FAD-binding/transporter-associated domain-like"/>
    <property type="match status" value="1"/>
</dbReference>
<dbReference type="OrthoDB" id="5169292at2"/>
<protein>
    <submittedName>
        <fullName evidence="7">FAD-binding oxidoreductase</fullName>
    </submittedName>
</protein>
<dbReference type="InterPro" id="IPR006093">
    <property type="entry name" value="Oxy_OxRdtase_FAD_BS"/>
</dbReference>
<dbReference type="Gene3D" id="3.30.43.10">
    <property type="entry name" value="Uridine Diphospho-n-acetylenolpyruvylglucosamine Reductase, domain 2"/>
    <property type="match status" value="1"/>
</dbReference>
<dbReference type="PANTHER" id="PTHR42973:SF39">
    <property type="entry name" value="FAD-BINDING PCMH-TYPE DOMAIN-CONTAINING PROTEIN"/>
    <property type="match status" value="1"/>
</dbReference>
<keyword evidence="4" id="KW-0274">FAD</keyword>
<reference evidence="7 8" key="1">
    <citation type="submission" date="2019-03" db="EMBL/GenBank/DDBJ databases">
        <title>Draft genome sequences of novel Actinobacteria.</title>
        <authorList>
            <person name="Sahin N."/>
            <person name="Ay H."/>
            <person name="Saygin H."/>
        </authorList>
    </citation>
    <scope>NUCLEOTIDE SEQUENCE [LARGE SCALE GENOMIC DNA]</scope>
    <source>
        <strain evidence="7 8">KC712</strain>
    </source>
</reference>
<dbReference type="Gene3D" id="3.30.465.10">
    <property type="match status" value="1"/>
</dbReference>
<dbReference type="PROSITE" id="PS51387">
    <property type="entry name" value="FAD_PCMH"/>
    <property type="match status" value="1"/>
</dbReference>
<dbReference type="InterPro" id="IPR036318">
    <property type="entry name" value="FAD-bd_PCMH-like_sf"/>
</dbReference>
<evidence type="ECO:0000256" key="5">
    <source>
        <dbReference type="ARBA" id="ARBA00023002"/>
    </source>
</evidence>
<sequence length="460" mass="48070">MCSANAIAELACRLRERLRVDCVHRPGDAEYAGTSTLWNGAVTTRPALVVRPRTDAEVAAAVTAAQECGVGLSVRGGGHDWAGRALYEGGLVIDLGDMRDVRIERDTAVIGGGSLAGDVVAAAASHGANVATGTVGVVGMAGLSLGGGYGLLLGTAGLAADNLLGAEVVLADGRLVSTEDDRELLWALRGGGGNFGVVTRMRVRLHPDHGLVGGMVLFPWEEAATVLARYAELTASASDGLTLLLEMTFVPDVGPCLLAVPVWSGERRHADAAVGDVLRLGTPITSSIGPTTQKDLLEQFDQAVSNGMHWDLRTRTVSALTPEIIDLLISSAEARPGPGAGIGIRQFHGAATRVGADDTAFGLRTSHVVVEISAGRGPDEDASVYRKWAEDVRMALEPHALPGGYPNFLLPDQDEQVAHAYGTHAARLIAAKQSYDPRQVFTATPLPNRGRREAGAHSEA</sequence>
<evidence type="ECO:0000259" key="6">
    <source>
        <dbReference type="PROSITE" id="PS51387"/>
    </source>
</evidence>
<comment type="caution">
    <text evidence="7">The sequence shown here is derived from an EMBL/GenBank/DDBJ whole genome shotgun (WGS) entry which is preliminary data.</text>
</comment>
<dbReference type="InterPro" id="IPR016169">
    <property type="entry name" value="FAD-bd_PCMH_sub2"/>
</dbReference>
<evidence type="ECO:0000256" key="2">
    <source>
        <dbReference type="ARBA" id="ARBA00005466"/>
    </source>
</evidence>
<dbReference type="GO" id="GO:0016491">
    <property type="term" value="F:oxidoreductase activity"/>
    <property type="evidence" value="ECO:0007669"/>
    <property type="project" value="UniProtKB-KW"/>
</dbReference>
<dbReference type="InterPro" id="IPR050416">
    <property type="entry name" value="FAD-linked_Oxidoreductase"/>
</dbReference>
<feature type="domain" description="FAD-binding PCMH-type" evidence="6">
    <location>
        <begin position="42"/>
        <end position="208"/>
    </location>
</feature>
<dbReference type="InterPro" id="IPR016167">
    <property type="entry name" value="FAD-bd_PCMH_sub1"/>
</dbReference>
<keyword evidence="8" id="KW-1185">Reference proteome</keyword>
<evidence type="ECO:0000313" key="7">
    <source>
        <dbReference type="EMBL" id="TDD16075.1"/>
    </source>
</evidence>
<accession>A0A4R4WK97</accession>
<evidence type="ECO:0000256" key="4">
    <source>
        <dbReference type="ARBA" id="ARBA00022827"/>
    </source>
</evidence>
<dbReference type="Pfam" id="PF01565">
    <property type="entry name" value="FAD_binding_4"/>
    <property type="match status" value="1"/>
</dbReference>
<dbReference type="PANTHER" id="PTHR42973">
    <property type="entry name" value="BINDING OXIDOREDUCTASE, PUTATIVE (AFU_ORTHOLOGUE AFUA_1G17690)-RELATED"/>
    <property type="match status" value="1"/>
</dbReference>
<evidence type="ECO:0000256" key="3">
    <source>
        <dbReference type="ARBA" id="ARBA00022630"/>
    </source>
</evidence>
<evidence type="ECO:0000313" key="8">
    <source>
        <dbReference type="Proteomes" id="UP000294543"/>
    </source>
</evidence>
<organism evidence="7 8">
    <name type="scientific">Nonomuraea diastatica</name>
    <dbReference type="NCBI Taxonomy" id="1848329"/>
    <lineage>
        <taxon>Bacteria</taxon>
        <taxon>Bacillati</taxon>
        <taxon>Actinomycetota</taxon>
        <taxon>Actinomycetes</taxon>
        <taxon>Streptosporangiales</taxon>
        <taxon>Streptosporangiaceae</taxon>
        <taxon>Nonomuraea</taxon>
    </lineage>
</organism>
<dbReference type="EMBL" id="SMKP01000113">
    <property type="protein sequence ID" value="TDD16075.1"/>
    <property type="molecule type" value="Genomic_DNA"/>
</dbReference>
<proteinExistence type="inferred from homology"/>
<keyword evidence="3" id="KW-0285">Flavoprotein</keyword>
<dbReference type="InterPro" id="IPR016166">
    <property type="entry name" value="FAD-bd_PCMH"/>
</dbReference>
<comment type="similarity">
    <text evidence="2">Belongs to the oxygen-dependent FAD-linked oxidoreductase family.</text>
</comment>
<name>A0A4R4WK97_9ACTN</name>
<dbReference type="Proteomes" id="UP000294543">
    <property type="component" value="Unassembled WGS sequence"/>
</dbReference>
<dbReference type="GO" id="GO:0071949">
    <property type="term" value="F:FAD binding"/>
    <property type="evidence" value="ECO:0007669"/>
    <property type="project" value="InterPro"/>
</dbReference>
<comment type="cofactor">
    <cofactor evidence="1">
        <name>FAD</name>
        <dbReference type="ChEBI" id="CHEBI:57692"/>
    </cofactor>
</comment>
<keyword evidence="5" id="KW-0560">Oxidoreductase</keyword>
<dbReference type="Gene3D" id="3.40.462.20">
    <property type="match status" value="1"/>
</dbReference>
<evidence type="ECO:0000256" key="1">
    <source>
        <dbReference type="ARBA" id="ARBA00001974"/>
    </source>
</evidence>
<gene>
    <name evidence="7" type="ORF">E1294_32670</name>
</gene>
<dbReference type="AlphaFoldDB" id="A0A4R4WK97"/>